<evidence type="ECO:0000313" key="7">
    <source>
        <dbReference type="EMBL" id="KAL3369879.1"/>
    </source>
</evidence>
<protein>
    <recommendedName>
        <fullName evidence="6">BHLH domain-containing protein</fullName>
    </recommendedName>
</protein>
<dbReference type="SMART" id="SM00353">
    <property type="entry name" value="HLH"/>
    <property type="match status" value="1"/>
</dbReference>
<reference evidence="7 8" key="1">
    <citation type="submission" date="2024-05" db="EMBL/GenBank/DDBJ databases">
        <title>De novo assembly of an allotetraploid wild potato.</title>
        <authorList>
            <person name="Hosaka A.J."/>
        </authorList>
    </citation>
    <scope>NUCLEOTIDE SEQUENCE [LARGE SCALE GENOMIC DNA]</scope>
    <source>
        <tissue evidence="7">Young leaves</tissue>
    </source>
</reference>
<dbReference type="CDD" id="cd18919">
    <property type="entry name" value="bHLH_AtBPE_like"/>
    <property type="match status" value="1"/>
</dbReference>
<dbReference type="Gene3D" id="4.10.280.10">
    <property type="entry name" value="Helix-loop-helix DNA-binding domain"/>
    <property type="match status" value="1"/>
</dbReference>
<feature type="domain" description="BHLH" evidence="6">
    <location>
        <begin position="202"/>
        <end position="252"/>
    </location>
</feature>
<dbReference type="AlphaFoldDB" id="A0ABD2UN06"/>
<dbReference type="InterPro" id="IPR011598">
    <property type="entry name" value="bHLH_dom"/>
</dbReference>
<evidence type="ECO:0000259" key="6">
    <source>
        <dbReference type="PROSITE" id="PS50888"/>
    </source>
</evidence>
<evidence type="ECO:0000256" key="3">
    <source>
        <dbReference type="ARBA" id="ARBA00023163"/>
    </source>
</evidence>
<dbReference type="Proteomes" id="UP001627284">
    <property type="component" value="Unassembled WGS sequence"/>
</dbReference>
<feature type="non-terminal residue" evidence="7">
    <location>
        <position position="1"/>
    </location>
</feature>
<gene>
    <name evidence="7" type="ORF">AABB24_007092</name>
</gene>
<dbReference type="SUPFAM" id="SSF47459">
    <property type="entry name" value="HLH, helix-loop-helix DNA-binding domain"/>
    <property type="match status" value="1"/>
</dbReference>
<dbReference type="EMBL" id="JBJKTR010000004">
    <property type="protein sequence ID" value="KAL3369879.1"/>
    <property type="molecule type" value="Genomic_DNA"/>
</dbReference>
<name>A0ABD2UN06_9SOLN</name>
<evidence type="ECO:0000256" key="5">
    <source>
        <dbReference type="SAM" id="MobiDB-lite"/>
    </source>
</evidence>
<dbReference type="PANTHER" id="PTHR12565">
    <property type="entry name" value="STEROL REGULATORY ELEMENT-BINDING PROTEIN"/>
    <property type="match status" value="1"/>
</dbReference>
<evidence type="ECO:0000256" key="1">
    <source>
        <dbReference type="ARBA" id="ARBA00004123"/>
    </source>
</evidence>
<dbReference type="PANTHER" id="PTHR12565:SF367">
    <property type="entry name" value="TRANSCRIPTION FACTOR BHLH75"/>
    <property type="match status" value="1"/>
</dbReference>
<keyword evidence="4" id="KW-0539">Nucleus</keyword>
<proteinExistence type="predicted"/>
<dbReference type="InterPro" id="IPR036638">
    <property type="entry name" value="HLH_DNA-bd_sf"/>
</dbReference>
<keyword evidence="2" id="KW-0805">Transcription regulation</keyword>
<keyword evidence="8" id="KW-1185">Reference proteome</keyword>
<comment type="subcellular location">
    <subcellularLocation>
        <location evidence="1">Nucleus</location>
    </subcellularLocation>
</comment>
<organism evidence="7 8">
    <name type="scientific">Solanum stoloniferum</name>
    <dbReference type="NCBI Taxonomy" id="62892"/>
    <lineage>
        <taxon>Eukaryota</taxon>
        <taxon>Viridiplantae</taxon>
        <taxon>Streptophyta</taxon>
        <taxon>Embryophyta</taxon>
        <taxon>Tracheophyta</taxon>
        <taxon>Spermatophyta</taxon>
        <taxon>Magnoliopsida</taxon>
        <taxon>eudicotyledons</taxon>
        <taxon>Gunneridae</taxon>
        <taxon>Pentapetalae</taxon>
        <taxon>asterids</taxon>
        <taxon>lamiids</taxon>
        <taxon>Solanales</taxon>
        <taxon>Solanaceae</taxon>
        <taxon>Solanoideae</taxon>
        <taxon>Solaneae</taxon>
        <taxon>Solanum</taxon>
    </lineage>
</organism>
<comment type="caution">
    <text evidence="7">The sequence shown here is derived from an EMBL/GenBank/DDBJ whole genome shotgun (WGS) entry which is preliminary data.</text>
</comment>
<sequence>ICSLALPNPIILKKSNQEKSTKFFMGDSSSSTPLDFHALNSTCNNNSPLLMNSNMELLNSISQQLENDQNFTSNIHQQHGFLSLSNDQNFSNHHHQHELNIMPNFHNDHMNNISHDVYDPAVAVAAAQFFTLGGPSYGCTSSIPESESMLNNNNNNNIPTPPPLVSGNTSKNTCEGRKRKRNNQKEVEKPREVVHVRAKRGQATDSHSLAERLRREKINEKLRCLQELVPGCYKTMGMAVMLDVIINYVRSLQNQIDFLSMKLSAASLFYDFNSSEMDDMDSMQGTNGYAAAQGMGKNTVGEGYGGFPQFQTSWPL</sequence>
<dbReference type="GO" id="GO:0006355">
    <property type="term" value="P:regulation of DNA-templated transcription"/>
    <property type="evidence" value="ECO:0007669"/>
    <property type="project" value="UniProtKB-ARBA"/>
</dbReference>
<dbReference type="PROSITE" id="PS50888">
    <property type="entry name" value="BHLH"/>
    <property type="match status" value="1"/>
</dbReference>
<evidence type="ECO:0000256" key="4">
    <source>
        <dbReference type="ARBA" id="ARBA00023242"/>
    </source>
</evidence>
<dbReference type="Pfam" id="PF00010">
    <property type="entry name" value="HLH"/>
    <property type="match status" value="1"/>
</dbReference>
<dbReference type="GO" id="GO:0005634">
    <property type="term" value="C:nucleus"/>
    <property type="evidence" value="ECO:0007669"/>
    <property type="project" value="UniProtKB-SubCell"/>
</dbReference>
<dbReference type="InterPro" id="IPR024097">
    <property type="entry name" value="bHLH_ZIP_TF"/>
</dbReference>
<keyword evidence="3" id="KW-0804">Transcription</keyword>
<evidence type="ECO:0000256" key="2">
    <source>
        <dbReference type="ARBA" id="ARBA00023015"/>
    </source>
</evidence>
<accession>A0ABD2UN06</accession>
<feature type="region of interest" description="Disordered" evidence="5">
    <location>
        <begin position="152"/>
        <end position="190"/>
    </location>
</feature>
<evidence type="ECO:0000313" key="8">
    <source>
        <dbReference type="Proteomes" id="UP001627284"/>
    </source>
</evidence>